<keyword evidence="3 6" id="KW-0812">Transmembrane</keyword>
<protein>
    <recommendedName>
        <fullName evidence="9">GPR1/FUN34/yaaH family protein</fullName>
    </recommendedName>
</protein>
<evidence type="ECO:0000313" key="7">
    <source>
        <dbReference type="EMBL" id="KAJ4457945.1"/>
    </source>
</evidence>
<proteinExistence type="inferred from homology"/>
<sequence>MSEHEHPVKKAAAGPLGLIAFGMTTTLLNLKNLGLFKLSSMVYGMGVFYGGLVQLIVGILEFKEGNTFGWVAFSSYGCFWLSLCFTWILSNVGLAPADSTGMMFYLIMWGTFTLFLWFCTFRSNLCTFIVFGSLVVLFYFLALADLLKAAGTATGGEWVERIAGLVGVVCGLTALYTGLAEVLNENLGRVVMPLGKPFRSGPVFRAAAAPSAAVEVGFIPEYVSTRSSPTSTSFQASETVPLRRNEATAAIPTSTSLPAPTTAALTAAPALSAQ</sequence>
<evidence type="ECO:0000256" key="3">
    <source>
        <dbReference type="ARBA" id="ARBA00022692"/>
    </source>
</evidence>
<comment type="subcellular location">
    <subcellularLocation>
        <location evidence="1">Membrane</location>
        <topology evidence="1">Multi-pass membrane protein</topology>
    </subcellularLocation>
</comment>
<feature type="transmembrane region" description="Helical" evidence="6">
    <location>
        <begin position="125"/>
        <end position="142"/>
    </location>
</feature>
<keyword evidence="5 6" id="KW-0472">Membrane</keyword>
<evidence type="ECO:0000313" key="8">
    <source>
        <dbReference type="Proteomes" id="UP001141327"/>
    </source>
</evidence>
<evidence type="ECO:0000256" key="4">
    <source>
        <dbReference type="ARBA" id="ARBA00022989"/>
    </source>
</evidence>
<dbReference type="Proteomes" id="UP001141327">
    <property type="component" value="Unassembled WGS sequence"/>
</dbReference>
<name>A0ABQ8UF80_9EUKA</name>
<evidence type="ECO:0008006" key="9">
    <source>
        <dbReference type="Google" id="ProtNLM"/>
    </source>
</evidence>
<reference evidence="7" key="1">
    <citation type="journal article" date="2022" name="bioRxiv">
        <title>Genomics of Preaxostyla Flagellates Illuminates Evolutionary Transitions and the Path Towards Mitochondrial Loss.</title>
        <authorList>
            <person name="Novak L.V.F."/>
            <person name="Treitli S.C."/>
            <person name="Pyrih J."/>
            <person name="Halakuc P."/>
            <person name="Pipaliya S.V."/>
            <person name="Vacek V."/>
            <person name="Brzon O."/>
            <person name="Soukal P."/>
            <person name="Eme L."/>
            <person name="Dacks J.B."/>
            <person name="Karnkowska A."/>
            <person name="Elias M."/>
            <person name="Hampl V."/>
        </authorList>
    </citation>
    <scope>NUCLEOTIDE SEQUENCE</scope>
    <source>
        <strain evidence="7">RCP-MX</strain>
    </source>
</reference>
<evidence type="ECO:0000256" key="2">
    <source>
        <dbReference type="ARBA" id="ARBA00005587"/>
    </source>
</evidence>
<dbReference type="NCBIfam" id="NF038013">
    <property type="entry name" value="AceTr_1"/>
    <property type="match status" value="1"/>
</dbReference>
<feature type="transmembrane region" description="Helical" evidence="6">
    <location>
        <begin position="67"/>
        <end position="90"/>
    </location>
</feature>
<dbReference type="InterPro" id="IPR047623">
    <property type="entry name" value="SatP"/>
</dbReference>
<feature type="transmembrane region" description="Helical" evidence="6">
    <location>
        <begin position="162"/>
        <end position="183"/>
    </location>
</feature>
<feature type="transmembrane region" description="Helical" evidence="6">
    <location>
        <begin position="42"/>
        <end position="60"/>
    </location>
</feature>
<feature type="transmembrane region" description="Helical" evidence="6">
    <location>
        <begin position="102"/>
        <end position="118"/>
    </location>
</feature>
<dbReference type="EMBL" id="JAPMOS010000037">
    <property type="protein sequence ID" value="KAJ4457945.1"/>
    <property type="molecule type" value="Genomic_DNA"/>
</dbReference>
<dbReference type="PANTHER" id="PTHR30178:SF3">
    <property type="entry name" value="SUCCINATE-ACETATE_PROTON SYMPORTER SATP"/>
    <property type="match status" value="1"/>
</dbReference>
<evidence type="ECO:0000256" key="1">
    <source>
        <dbReference type="ARBA" id="ARBA00004141"/>
    </source>
</evidence>
<dbReference type="PANTHER" id="PTHR30178">
    <property type="entry name" value="INNER MEMBRANE PROTEIN YAAH"/>
    <property type="match status" value="1"/>
</dbReference>
<dbReference type="Pfam" id="PF01184">
    <property type="entry name" value="Gpr1_Fun34_YaaH"/>
    <property type="match status" value="1"/>
</dbReference>
<dbReference type="InterPro" id="IPR000791">
    <property type="entry name" value="Gpr1/Fun34/SatP-like"/>
</dbReference>
<organism evidence="7 8">
    <name type="scientific">Paratrimastix pyriformis</name>
    <dbReference type="NCBI Taxonomy" id="342808"/>
    <lineage>
        <taxon>Eukaryota</taxon>
        <taxon>Metamonada</taxon>
        <taxon>Preaxostyla</taxon>
        <taxon>Paratrimastigidae</taxon>
        <taxon>Paratrimastix</taxon>
    </lineage>
</organism>
<evidence type="ECO:0000256" key="5">
    <source>
        <dbReference type="ARBA" id="ARBA00023136"/>
    </source>
</evidence>
<comment type="caution">
    <text evidence="7">The sequence shown here is derived from an EMBL/GenBank/DDBJ whole genome shotgun (WGS) entry which is preliminary data.</text>
</comment>
<keyword evidence="8" id="KW-1185">Reference proteome</keyword>
<accession>A0ABQ8UF80</accession>
<comment type="similarity">
    <text evidence="2">Belongs to the acetate uptake transporter (AceTr) (TC 2.A.96) family.</text>
</comment>
<evidence type="ECO:0000256" key="6">
    <source>
        <dbReference type="SAM" id="Phobius"/>
    </source>
</evidence>
<gene>
    <name evidence="7" type="ORF">PAPYR_6476</name>
</gene>
<feature type="transmembrane region" description="Helical" evidence="6">
    <location>
        <begin position="12"/>
        <end position="30"/>
    </location>
</feature>
<keyword evidence="4 6" id="KW-1133">Transmembrane helix</keyword>